<reference evidence="2" key="1">
    <citation type="submission" date="2018-05" db="EMBL/GenBank/DDBJ databases">
        <title>Draft genome of Mucuna pruriens seed.</title>
        <authorList>
            <person name="Nnadi N.E."/>
            <person name="Vos R."/>
            <person name="Hasami M.H."/>
            <person name="Devisetty U.K."/>
            <person name="Aguiy J.C."/>
        </authorList>
    </citation>
    <scope>NUCLEOTIDE SEQUENCE [LARGE SCALE GENOMIC DNA]</scope>
    <source>
        <strain evidence="2">JCA_2017</strain>
    </source>
</reference>
<dbReference type="Pfam" id="PF00078">
    <property type="entry name" value="RVT_1"/>
    <property type="match status" value="1"/>
</dbReference>
<dbReference type="Gene3D" id="3.10.10.10">
    <property type="entry name" value="HIV Type 1 Reverse Transcriptase, subunit A, domain 1"/>
    <property type="match status" value="1"/>
</dbReference>
<dbReference type="Proteomes" id="UP000257109">
    <property type="component" value="Unassembled WGS sequence"/>
</dbReference>
<dbReference type="Gene3D" id="3.30.70.270">
    <property type="match status" value="1"/>
</dbReference>
<accession>A0A371HN54</accession>
<evidence type="ECO:0000259" key="1">
    <source>
        <dbReference type="Pfam" id="PF00078"/>
    </source>
</evidence>
<protein>
    <submittedName>
        <fullName evidence="2">Retrovirus-related Pol polyprotein</fullName>
    </submittedName>
</protein>
<name>A0A371HN54_MUCPR</name>
<dbReference type="STRING" id="157652.A0A371HN54"/>
<dbReference type="CDD" id="cd01647">
    <property type="entry name" value="RT_LTR"/>
    <property type="match status" value="1"/>
</dbReference>
<comment type="caution">
    <text evidence="2">The sequence shown here is derived from an EMBL/GenBank/DDBJ whole genome shotgun (WGS) entry which is preliminary data.</text>
</comment>
<dbReference type="InterPro" id="IPR043502">
    <property type="entry name" value="DNA/RNA_pol_sf"/>
</dbReference>
<evidence type="ECO:0000313" key="2">
    <source>
        <dbReference type="EMBL" id="RDY04209.1"/>
    </source>
</evidence>
<sequence length="278" mass="31619">MDSMMNIVSQGQKSMEQELREQAKFCKYITSLVRRLEHTTNENEAEGNSVGIGKESPSVNALLGMFDSLSTTTKRVELSGLNEKDPRGWLTRAETFLGGESSIVAREKGGKYVTRLEYSDINILEIEGCTICPLRSGEKDDARGCVFIVDYLIVLFIKRQVQEMLRMGIIRPSNNAYSSPVLPVKKKDNTWRLCVDFWVLIVTIPDKFPIPIVDELLDELYGANYFTKLDLKFRYHQIRMRDEDIEKIASWTHSGHYKCLVMPFGLTNAPSTFLGGNE</sequence>
<dbReference type="EMBL" id="QJKJ01002127">
    <property type="protein sequence ID" value="RDY04209.1"/>
    <property type="molecule type" value="Genomic_DNA"/>
</dbReference>
<dbReference type="SUPFAM" id="SSF56672">
    <property type="entry name" value="DNA/RNA polymerases"/>
    <property type="match status" value="1"/>
</dbReference>
<gene>
    <name evidence="2" type="primary">pol</name>
    <name evidence="2" type="ORF">CR513_12105</name>
</gene>
<dbReference type="PANTHER" id="PTHR24559:SF441">
    <property type="entry name" value="NUCLEOTIDYLTRANSFERASE, RIBONUCLEASE H"/>
    <property type="match status" value="1"/>
</dbReference>
<feature type="non-terminal residue" evidence="2">
    <location>
        <position position="1"/>
    </location>
</feature>
<dbReference type="InterPro" id="IPR053134">
    <property type="entry name" value="RNA-dir_DNA_polymerase"/>
</dbReference>
<dbReference type="OrthoDB" id="2013610at2759"/>
<keyword evidence="3" id="KW-1185">Reference proteome</keyword>
<organism evidence="2 3">
    <name type="scientific">Mucuna pruriens</name>
    <name type="common">Velvet bean</name>
    <name type="synonym">Dolichos pruriens</name>
    <dbReference type="NCBI Taxonomy" id="157652"/>
    <lineage>
        <taxon>Eukaryota</taxon>
        <taxon>Viridiplantae</taxon>
        <taxon>Streptophyta</taxon>
        <taxon>Embryophyta</taxon>
        <taxon>Tracheophyta</taxon>
        <taxon>Spermatophyta</taxon>
        <taxon>Magnoliopsida</taxon>
        <taxon>eudicotyledons</taxon>
        <taxon>Gunneridae</taxon>
        <taxon>Pentapetalae</taxon>
        <taxon>rosids</taxon>
        <taxon>fabids</taxon>
        <taxon>Fabales</taxon>
        <taxon>Fabaceae</taxon>
        <taxon>Papilionoideae</taxon>
        <taxon>50 kb inversion clade</taxon>
        <taxon>NPAAA clade</taxon>
        <taxon>indigoferoid/millettioid clade</taxon>
        <taxon>Phaseoleae</taxon>
        <taxon>Mucuna</taxon>
    </lineage>
</organism>
<dbReference type="InterPro" id="IPR000477">
    <property type="entry name" value="RT_dom"/>
</dbReference>
<dbReference type="AlphaFoldDB" id="A0A371HN54"/>
<proteinExistence type="predicted"/>
<feature type="domain" description="Reverse transcriptase" evidence="1">
    <location>
        <begin position="184"/>
        <end position="273"/>
    </location>
</feature>
<dbReference type="PANTHER" id="PTHR24559">
    <property type="entry name" value="TRANSPOSON TY3-I GAG-POL POLYPROTEIN"/>
    <property type="match status" value="1"/>
</dbReference>
<dbReference type="InterPro" id="IPR043128">
    <property type="entry name" value="Rev_trsase/Diguanyl_cyclase"/>
</dbReference>
<evidence type="ECO:0000313" key="3">
    <source>
        <dbReference type="Proteomes" id="UP000257109"/>
    </source>
</evidence>